<organism evidence="2">
    <name type="scientific">Salpingoeca rosetta (strain ATCC 50818 / BSB-021)</name>
    <dbReference type="NCBI Taxonomy" id="946362"/>
    <lineage>
        <taxon>Eukaryota</taxon>
        <taxon>Choanoflagellata</taxon>
        <taxon>Craspedida</taxon>
        <taxon>Salpingoecidae</taxon>
        <taxon>Salpingoeca</taxon>
    </lineage>
</organism>
<evidence type="ECO:0000313" key="1">
    <source>
        <dbReference type="EMBL" id="EGD77284.1"/>
    </source>
</evidence>
<accession>F2UJI5</accession>
<proteinExistence type="predicted"/>
<evidence type="ECO:0000313" key="2">
    <source>
        <dbReference type="Proteomes" id="UP000007799"/>
    </source>
</evidence>
<dbReference type="EMBL" id="GL832977">
    <property type="protein sequence ID" value="EGD77284.1"/>
    <property type="molecule type" value="Genomic_DNA"/>
</dbReference>
<dbReference type="InParanoid" id="F2UJI5"/>
<name>F2UJI5_SALR5</name>
<protein>
    <submittedName>
        <fullName evidence="1">Uncharacterized protein</fullName>
    </submittedName>
</protein>
<dbReference type="GeneID" id="16071187"/>
<keyword evidence="2" id="KW-1185">Reference proteome</keyword>
<dbReference type="Proteomes" id="UP000007799">
    <property type="component" value="Unassembled WGS sequence"/>
</dbReference>
<dbReference type="RefSeq" id="XP_004990628.1">
    <property type="nucleotide sequence ID" value="XM_004990571.1"/>
</dbReference>
<gene>
    <name evidence="1" type="ORF">PTSG_08379</name>
</gene>
<dbReference type="AlphaFoldDB" id="F2UJI5"/>
<dbReference type="KEGG" id="sre:PTSG_08379"/>
<sequence length="96" mass="9698">MVVEEEEEEVTDDDTGATVVIDAAWDDAIDTSGCGDGPLQWAWVDAPTVDADGKGCVLLDSGGPSGACTEVVVTVVVVGAASAADATIAEWVACRV</sequence>
<reference evidence="1" key="1">
    <citation type="submission" date="2009-08" db="EMBL/GenBank/DDBJ databases">
        <title>Annotation of Salpingoeca rosetta.</title>
        <authorList>
            <consortium name="The Broad Institute Genome Sequencing Platform"/>
            <person name="Russ C."/>
            <person name="Cuomo C."/>
            <person name="Burger G."/>
            <person name="Gray M.W."/>
            <person name="Holland P.W.H."/>
            <person name="King N."/>
            <person name="Lang F.B.F."/>
            <person name="Roger A.J."/>
            <person name="Ruiz-Trillo I."/>
            <person name="Young S.K."/>
            <person name="Zeng Q."/>
            <person name="Gargeya S."/>
            <person name="Alvarado L."/>
            <person name="Berlin A."/>
            <person name="Chapman S.B."/>
            <person name="Chen Z."/>
            <person name="Freedman E."/>
            <person name="Gellesch M."/>
            <person name="Goldberg J."/>
            <person name="Griggs A."/>
            <person name="Gujja S."/>
            <person name="Heilman E."/>
            <person name="Heiman D."/>
            <person name="Howarth C."/>
            <person name="Mehta T."/>
            <person name="Neiman D."/>
            <person name="Pearson M."/>
            <person name="Roberts A."/>
            <person name="Saif S."/>
            <person name="Shea T."/>
            <person name="Shenoy N."/>
            <person name="Sisk P."/>
            <person name="Stolte C."/>
            <person name="Sykes S."/>
            <person name="White J."/>
            <person name="Yandava C."/>
            <person name="Haas B."/>
            <person name="Nusbaum C."/>
            <person name="Birren B."/>
        </authorList>
    </citation>
    <scope>NUCLEOTIDE SEQUENCE [LARGE SCALE GENOMIC DNA]</scope>
    <source>
        <strain evidence="1">ATCC 50818</strain>
    </source>
</reference>